<keyword evidence="3" id="KW-1185">Reference proteome</keyword>
<sequence length="43" mass="4873">MLTYAQKLVRTICHEHYQESCILLMLLTLLVTIACLIVAILAL</sequence>
<protein>
    <submittedName>
        <fullName evidence="2">Uncharacterized protein</fullName>
    </submittedName>
</protein>
<dbReference type="AlphaFoldDB" id="A0A239BKT2"/>
<reference evidence="3" key="1">
    <citation type="submission" date="2017-06" db="EMBL/GenBank/DDBJ databases">
        <authorList>
            <person name="Varghese N."/>
            <person name="Submissions S."/>
        </authorList>
    </citation>
    <scope>NUCLEOTIDE SEQUENCE [LARGE SCALE GENOMIC DNA]</scope>
    <source>
        <strain evidence="3">DSM 28041</strain>
    </source>
</reference>
<keyword evidence="1" id="KW-1133">Transmembrane helix</keyword>
<accession>A0A239BKT2</accession>
<dbReference type="Proteomes" id="UP000198310">
    <property type="component" value="Unassembled WGS sequence"/>
</dbReference>
<keyword evidence="1" id="KW-0812">Transmembrane</keyword>
<dbReference type="EMBL" id="FZNS01000033">
    <property type="protein sequence ID" value="SNS08755.1"/>
    <property type="molecule type" value="Genomic_DNA"/>
</dbReference>
<evidence type="ECO:0000313" key="2">
    <source>
        <dbReference type="EMBL" id="SNS08755.1"/>
    </source>
</evidence>
<dbReference type="PROSITE" id="PS51257">
    <property type="entry name" value="PROKAR_LIPOPROTEIN"/>
    <property type="match status" value="1"/>
</dbReference>
<proteinExistence type="predicted"/>
<evidence type="ECO:0000313" key="3">
    <source>
        <dbReference type="Proteomes" id="UP000198310"/>
    </source>
</evidence>
<feature type="transmembrane region" description="Helical" evidence="1">
    <location>
        <begin position="21"/>
        <end position="42"/>
    </location>
</feature>
<evidence type="ECO:0000256" key="1">
    <source>
        <dbReference type="SAM" id="Phobius"/>
    </source>
</evidence>
<gene>
    <name evidence="2" type="ORF">SAMN06269173_1332</name>
</gene>
<name>A0A239BKT2_9BACT</name>
<keyword evidence="1" id="KW-0472">Membrane</keyword>
<organism evidence="2 3">
    <name type="scientific">Hymenobacter mucosus</name>
    <dbReference type="NCBI Taxonomy" id="1411120"/>
    <lineage>
        <taxon>Bacteria</taxon>
        <taxon>Pseudomonadati</taxon>
        <taxon>Bacteroidota</taxon>
        <taxon>Cytophagia</taxon>
        <taxon>Cytophagales</taxon>
        <taxon>Hymenobacteraceae</taxon>
        <taxon>Hymenobacter</taxon>
    </lineage>
</organism>